<feature type="transmembrane region" description="Helical" evidence="1">
    <location>
        <begin position="177"/>
        <end position="199"/>
    </location>
</feature>
<protein>
    <recommendedName>
        <fullName evidence="3">Glycosyltransferase RgtA/B/C/D-like domain-containing protein</fullName>
    </recommendedName>
</protein>
<reference evidence="2" key="1">
    <citation type="submission" date="2024-01" db="EMBL/GenBank/DDBJ databases">
        <title>The first autotrophic representatives of the genus Thermodesulfovibrio.</title>
        <authorList>
            <person name="Maltseva A.I."/>
            <person name="Elcheninov A.G."/>
            <person name="Kublanov I.V."/>
            <person name="Lebedinsky A.V."/>
            <person name="Frolov E.N."/>
        </authorList>
    </citation>
    <scope>NUCLEOTIDE SEQUENCE</scope>
    <source>
        <strain evidence="2">3907-1M</strain>
    </source>
</reference>
<dbReference type="RefSeq" id="WP_353684455.1">
    <property type="nucleotide sequence ID" value="NZ_CP144373.1"/>
</dbReference>
<feature type="transmembrane region" description="Helical" evidence="1">
    <location>
        <begin position="98"/>
        <end position="118"/>
    </location>
</feature>
<proteinExistence type="predicted"/>
<feature type="transmembrane region" description="Helical" evidence="1">
    <location>
        <begin position="232"/>
        <end position="249"/>
    </location>
</feature>
<keyword evidence="1" id="KW-0812">Transmembrane</keyword>
<evidence type="ECO:0008006" key="3">
    <source>
        <dbReference type="Google" id="ProtNLM"/>
    </source>
</evidence>
<keyword evidence="1" id="KW-1133">Transmembrane helix</keyword>
<feature type="transmembrane region" description="Helical" evidence="1">
    <location>
        <begin position="413"/>
        <end position="431"/>
    </location>
</feature>
<evidence type="ECO:0000256" key="1">
    <source>
        <dbReference type="SAM" id="Phobius"/>
    </source>
</evidence>
<feature type="transmembrane region" description="Helical" evidence="1">
    <location>
        <begin position="352"/>
        <end position="371"/>
    </location>
</feature>
<dbReference type="EMBL" id="CP144373">
    <property type="protein sequence ID" value="XCH46929.1"/>
    <property type="molecule type" value="Genomic_DNA"/>
</dbReference>
<sequence>MNLKNLSLIFGAYYLYTLLVGFLIQFFVLPFLFPQAHWGHGLLVGGDWILFHTEAVELARRIAIEGWFVWSLRPEPSYQSMSGITALFYALTGIYEPWIMLFYNAFLHAFSGVLLYAIYREFNISHKLSFLFATIFVLMPTSLTWTTQIHKDGLYIAGMFLTMFAIVNAFKEEIWKNVLSIACGFMGGVLFWIVGRGYALEIISYFYALFIGLTLILAVFNIVEKFSNARGYFKAFAILFIVLLVIYPLKPQTQIQTQPQTQIQTQPQTQIQQWKSIPFIPSFIDKQFKRLAEWRVYWITYLGGTPGAVDQEVRFYSVLDFIKYTPRALFVGLFAPLPEVWFTKGLTAGGTIARYITPFEAMYLYLAWLLLPFTIYFHRKKIYFWFLLLLCLGFVWLHVVAEPNYGPIVRKRYAYVMFLSGLSYITFIYYLKKLRWKEKSA</sequence>
<gene>
    <name evidence="2" type="ORF">V4D30_01290</name>
</gene>
<feature type="transmembrane region" description="Helical" evidence="1">
    <location>
        <begin position="12"/>
        <end position="33"/>
    </location>
</feature>
<name>A0AAU8GXI3_9BACT</name>
<evidence type="ECO:0000313" key="2">
    <source>
        <dbReference type="EMBL" id="XCH46929.1"/>
    </source>
</evidence>
<feature type="transmembrane region" description="Helical" evidence="1">
    <location>
        <begin position="205"/>
        <end position="223"/>
    </location>
</feature>
<feature type="transmembrane region" description="Helical" evidence="1">
    <location>
        <begin position="130"/>
        <end position="147"/>
    </location>
</feature>
<organism evidence="2">
    <name type="scientific">Thermodesulfovibrio autotrophicus</name>
    <dbReference type="NCBI Taxonomy" id="3118333"/>
    <lineage>
        <taxon>Bacteria</taxon>
        <taxon>Pseudomonadati</taxon>
        <taxon>Nitrospirota</taxon>
        <taxon>Thermodesulfovibrionia</taxon>
        <taxon>Thermodesulfovibrionales</taxon>
        <taxon>Thermodesulfovibrionaceae</taxon>
        <taxon>Thermodesulfovibrio</taxon>
    </lineage>
</organism>
<feature type="transmembrane region" description="Helical" evidence="1">
    <location>
        <begin position="383"/>
        <end position="401"/>
    </location>
</feature>
<dbReference type="AlphaFoldDB" id="A0AAU8GXI3"/>
<accession>A0AAU8GXI3</accession>
<keyword evidence="1" id="KW-0472">Membrane</keyword>
<dbReference type="KEGG" id="taut:V4D30_01290"/>
<feature type="transmembrane region" description="Helical" evidence="1">
    <location>
        <begin position="153"/>
        <end position="170"/>
    </location>
</feature>